<dbReference type="InterPro" id="IPR021235">
    <property type="entry name" value="DUF2637"/>
</dbReference>
<feature type="transmembrane region" description="Helical" evidence="2">
    <location>
        <begin position="34"/>
        <end position="56"/>
    </location>
</feature>
<feature type="region of interest" description="Disordered" evidence="1">
    <location>
        <begin position="245"/>
        <end position="304"/>
    </location>
</feature>
<evidence type="ECO:0000313" key="4">
    <source>
        <dbReference type="Proteomes" id="UP001501822"/>
    </source>
</evidence>
<protein>
    <recommendedName>
        <fullName evidence="5">DUF2637 domain-containing protein</fullName>
    </recommendedName>
</protein>
<feature type="region of interest" description="Disordered" evidence="1">
    <location>
        <begin position="1"/>
        <end position="26"/>
    </location>
</feature>
<keyword evidence="2" id="KW-1133">Transmembrane helix</keyword>
<keyword evidence="2" id="KW-0812">Transmembrane</keyword>
<reference evidence="3 4" key="1">
    <citation type="journal article" date="2019" name="Int. J. Syst. Evol. Microbiol.">
        <title>The Global Catalogue of Microorganisms (GCM) 10K type strain sequencing project: providing services to taxonomists for standard genome sequencing and annotation.</title>
        <authorList>
            <consortium name="The Broad Institute Genomics Platform"/>
            <consortium name="The Broad Institute Genome Sequencing Center for Infectious Disease"/>
            <person name="Wu L."/>
            <person name="Ma J."/>
        </authorList>
    </citation>
    <scope>NUCLEOTIDE SEQUENCE [LARGE SCALE GENOMIC DNA]</scope>
    <source>
        <strain evidence="3 4">JCM 3146</strain>
    </source>
</reference>
<dbReference type="Pfam" id="PF10935">
    <property type="entry name" value="DUF2637"/>
    <property type="match status" value="1"/>
</dbReference>
<evidence type="ECO:0000256" key="1">
    <source>
        <dbReference type="SAM" id="MobiDB-lite"/>
    </source>
</evidence>
<keyword evidence="2" id="KW-0472">Membrane</keyword>
<feature type="transmembrane region" description="Helical" evidence="2">
    <location>
        <begin position="68"/>
        <end position="91"/>
    </location>
</feature>
<organism evidence="3 4">
    <name type="scientific">Actinoallomurus spadix</name>
    <dbReference type="NCBI Taxonomy" id="79912"/>
    <lineage>
        <taxon>Bacteria</taxon>
        <taxon>Bacillati</taxon>
        <taxon>Actinomycetota</taxon>
        <taxon>Actinomycetes</taxon>
        <taxon>Streptosporangiales</taxon>
        <taxon>Thermomonosporaceae</taxon>
        <taxon>Actinoallomurus</taxon>
    </lineage>
</organism>
<proteinExistence type="predicted"/>
<dbReference type="Proteomes" id="UP001501822">
    <property type="component" value="Unassembled WGS sequence"/>
</dbReference>
<dbReference type="EMBL" id="BAAABM010000016">
    <property type="protein sequence ID" value="GAA0333093.1"/>
    <property type="molecule type" value="Genomic_DNA"/>
</dbReference>
<keyword evidence="4" id="KW-1185">Reference proteome</keyword>
<sequence length="366" mass="39116">MADPYVPPRLTAVPAPAEPTSDERTRALTEHEQTAVVVVGGLVAALGLLGFVNSFARVAAAARASFGWFAFTVPIGIDLGIAVFSALDIVLARLDMRIRWLRLIPWSLTGATVYLNVAGEASVFGVVAHAVLPALWVAAVEVAAHVVRTRAGLAAGTRMDSIRLSRWLLAPAPTVRLWRRMVLWETRSYPAALVRERDRILALTDLKDTYGAVAWRWKAPRRTKALYKLGELIPAVNLSALPAAPTAADGPVDETPAPSGTATKTARRTDGPAKRGRSAGRATTRPRARSGAKRRTVPNVDELMPTGRRIAAELDERGVALTRDSFAAALREAGQTAGNERVGALLARLKAESAAPADSDREGVQP</sequence>
<evidence type="ECO:0000256" key="2">
    <source>
        <dbReference type="SAM" id="Phobius"/>
    </source>
</evidence>
<accession>A0ABN0WCU3</accession>
<feature type="compositionally biased region" description="Basic residues" evidence="1">
    <location>
        <begin position="274"/>
        <end position="296"/>
    </location>
</feature>
<evidence type="ECO:0008006" key="5">
    <source>
        <dbReference type="Google" id="ProtNLM"/>
    </source>
</evidence>
<evidence type="ECO:0000313" key="3">
    <source>
        <dbReference type="EMBL" id="GAA0333093.1"/>
    </source>
</evidence>
<name>A0ABN0WCU3_9ACTN</name>
<gene>
    <name evidence="3" type="ORF">GCM10010151_23600</name>
</gene>
<comment type="caution">
    <text evidence="3">The sequence shown here is derived from an EMBL/GenBank/DDBJ whole genome shotgun (WGS) entry which is preliminary data.</text>
</comment>